<dbReference type="InterPro" id="IPR002641">
    <property type="entry name" value="PNPLA_dom"/>
</dbReference>
<evidence type="ECO:0000313" key="4">
    <source>
        <dbReference type="EMBL" id="SUX23272.1"/>
    </source>
</evidence>
<evidence type="ECO:0000313" key="5">
    <source>
        <dbReference type="Proteomes" id="UP000254572"/>
    </source>
</evidence>
<dbReference type="InterPro" id="IPR016035">
    <property type="entry name" value="Acyl_Trfase/lysoPLipase"/>
</dbReference>
<dbReference type="Gene3D" id="3.40.1090.10">
    <property type="entry name" value="Cytosolic phospholipase A2 catalytic domain"/>
    <property type="match status" value="2"/>
</dbReference>
<dbReference type="OrthoDB" id="8541087at2"/>
<keyword evidence="1" id="KW-0443">Lipid metabolism</keyword>
<name>A0A381E8R5_9GAMM</name>
<dbReference type="PROSITE" id="PS51257">
    <property type="entry name" value="PROKAR_LIPOPROTEIN"/>
    <property type="match status" value="1"/>
</dbReference>
<evidence type="ECO:0000256" key="1">
    <source>
        <dbReference type="ARBA" id="ARBA00023098"/>
    </source>
</evidence>
<dbReference type="RefSeq" id="WP_115611735.1">
    <property type="nucleotide sequence ID" value="NZ_JBHLZC010000004.1"/>
</dbReference>
<keyword evidence="5" id="KW-1185">Reference proteome</keyword>
<dbReference type="SUPFAM" id="SSF52151">
    <property type="entry name" value="FabD/lysophospholipase-like"/>
    <property type="match status" value="1"/>
</dbReference>
<sequence length="459" mass="50281">MRRLILFLLPFLLAACSLIEYQPLATLDHVDRSRGYRLEAALDTTQNDDGLLLVLLFSGGGTRAAAFGYGVLETLAATPVTGYGKTESLLAKIDLVHGVSGGSILATYFALHGVDTVPQFERQFLRQNLQSAVLRQLFSLANLPRLTAPEYGRGDLLAEELDRLLYHGATFAALDSGRKGPFAVISATDMSIGQRIEFTQEFFDALCLDLNRLPIARAVAASSAVPLVFAPLTLNNHGGHCHYQPPSRATGEQAVQRFTAPYQNSAARPYIHLLDGGLTDNLGLRSLLDFADIYGGDNIYRHITDGKVRDVVIISVNAQNRLDSSIDQSPAIPGLYDVASAIINVPIDGNTRESIRNFRRFADDWNARGGKNRVALHFINLSLDDLPDGPLKQQVLNIGTTFYLPEADIRALRQSAKILLEQNTTYRNLPGLKGNRPALPVDPLHLYRSRSPSPAAQNR</sequence>
<organism evidence="4 5">
    <name type="scientific">Cardiobacterium valvarum</name>
    <dbReference type="NCBI Taxonomy" id="194702"/>
    <lineage>
        <taxon>Bacteria</taxon>
        <taxon>Pseudomonadati</taxon>
        <taxon>Pseudomonadota</taxon>
        <taxon>Gammaproteobacteria</taxon>
        <taxon>Cardiobacteriales</taxon>
        <taxon>Cardiobacteriaceae</taxon>
        <taxon>Cardiobacterium</taxon>
    </lineage>
</organism>
<evidence type="ECO:0000256" key="2">
    <source>
        <dbReference type="SAM" id="MobiDB-lite"/>
    </source>
</evidence>
<dbReference type="Pfam" id="PF01734">
    <property type="entry name" value="Patatin"/>
    <property type="match status" value="1"/>
</dbReference>
<dbReference type="AlphaFoldDB" id="A0A381E8R5"/>
<dbReference type="EMBL" id="UFUW01000001">
    <property type="protein sequence ID" value="SUX23272.1"/>
    <property type="molecule type" value="Genomic_DNA"/>
</dbReference>
<accession>A0A381E8R5</accession>
<protein>
    <submittedName>
        <fullName evidence="4">Patatin-like phospholipase</fullName>
    </submittedName>
</protein>
<evidence type="ECO:0000259" key="3">
    <source>
        <dbReference type="Pfam" id="PF01734"/>
    </source>
</evidence>
<feature type="region of interest" description="Disordered" evidence="2">
    <location>
        <begin position="440"/>
        <end position="459"/>
    </location>
</feature>
<reference evidence="4 5" key="1">
    <citation type="submission" date="2018-06" db="EMBL/GenBank/DDBJ databases">
        <authorList>
            <consortium name="Pathogen Informatics"/>
            <person name="Doyle S."/>
        </authorList>
    </citation>
    <scope>NUCLEOTIDE SEQUENCE [LARGE SCALE GENOMIC DNA]</scope>
    <source>
        <strain evidence="4 5">NCTC13294</strain>
    </source>
</reference>
<dbReference type="GO" id="GO:0006629">
    <property type="term" value="P:lipid metabolic process"/>
    <property type="evidence" value="ECO:0007669"/>
    <property type="project" value="UniProtKB-KW"/>
</dbReference>
<feature type="domain" description="PNPLA" evidence="3">
    <location>
        <begin position="55"/>
        <end position="287"/>
    </location>
</feature>
<feature type="compositionally biased region" description="Polar residues" evidence="2">
    <location>
        <begin position="450"/>
        <end position="459"/>
    </location>
</feature>
<dbReference type="Proteomes" id="UP000254572">
    <property type="component" value="Unassembled WGS sequence"/>
</dbReference>
<proteinExistence type="predicted"/>
<gene>
    <name evidence="4" type="ORF">NCTC13294_01467</name>
</gene>